<proteinExistence type="predicted"/>
<dbReference type="OrthoDB" id="10262413at2759"/>
<name>A0A2A9NDY6_9AGAR</name>
<accession>A0A2A9NDY6</accession>
<dbReference type="PANTHER" id="PTHR48079">
    <property type="entry name" value="PROTEIN YEEZ"/>
    <property type="match status" value="1"/>
</dbReference>
<evidence type="ECO:0000313" key="3">
    <source>
        <dbReference type="Proteomes" id="UP000242287"/>
    </source>
</evidence>
<evidence type="ECO:0000313" key="2">
    <source>
        <dbReference type="EMBL" id="PFH45986.1"/>
    </source>
</evidence>
<sequence>MVKILLTGATGYIGSSVLSALVDHPERSTFEITTLVRDAQKGEKLKQFGVNVVIGSHLDGPLFEKLCSETDALIACADADHPEACQSALNGLKKRFEATGVAPIFIHTSGTGVLADNAMGRSAGTLIWHDDDPKQIATLEPTALHRDIEVMVTEADKAGYVRSYIISPPTIWGLPTHTVSKTGITHRHSFQVPMLIRASIAHGNGIIINEGKNIWDNVNVDELGLLYSAVLVKALKQPNVGHGLEGMYFARADEYVWADLSKAVAQALFDLGKGRSPVPEKLNDEEATKTFSFVARFLACNARCTARHSLSTGWNPKKTTKDMMAYVRPEVEAILAGEK</sequence>
<dbReference type="PANTHER" id="PTHR48079:SF6">
    <property type="entry name" value="NAD(P)-BINDING DOMAIN-CONTAINING PROTEIN-RELATED"/>
    <property type="match status" value="1"/>
</dbReference>
<reference evidence="2 3" key="1">
    <citation type="submission" date="2014-02" db="EMBL/GenBank/DDBJ databases">
        <title>Transposable element dynamics among asymbiotic and ectomycorrhizal Amanita fungi.</title>
        <authorList>
            <consortium name="DOE Joint Genome Institute"/>
            <person name="Hess J."/>
            <person name="Skrede I."/>
            <person name="Wolfe B."/>
            <person name="LaButti K."/>
            <person name="Ohm R.A."/>
            <person name="Grigoriev I.V."/>
            <person name="Pringle A."/>
        </authorList>
    </citation>
    <scope>NUCLEOTIDE SEQUENCE [LARGE SCALE GENOMIC DNA]</scope>
    <source>
        <strain evidence="2 3">SKay4041</strain>
    </source>
</reference>
<evidence type="ECO:0000259" key="1">
    <source>
        <dbReference type="Pfam" id="PF05368"/>
    </source>
</evidence>
<dbReference type="Gene3D" id="3.40.50.720">
    <property type="entry name" value="NAD(P)-binding Rossmann-like Domain"/>
    <property type="match status" value="1"/>
</dbReference>
<protein>
    <recommendedName>
        <fullName evidence="1">NmrA-like domain-containing protein</fullName>
    </recommendedName>
</protein>
<dbReference type="STRING" id="703135.A0A2A9NDY6"/>
<dbReference type="InterPro" id="IPR051783">
    <property type="entry name" value="NAD(P)-dependent_oxidoreduct"/>
</dbReference>
<gene>
    <name evidence="2" type="ORF">AMATHDRAFT_8404</name>
</gene>
<keyword evidence="3" id="KW-1185">Reference proteome</keyword>
<feature type="domain" description="NmrA-like" evidence="1">
    <location>
        <begin position="3"/>
        <end position="78"/>
    </location>
</feature>
<dbReference type="Pfam" id="PF05368">
    <property type="entry name" value="NmrA"/>
    <property type="match status" value="1"/>
</dbReference>
<dbReference type="EMBL" id="KZ302257">
    <property type="protein sequence ID" value="PFH45986.1"/>
    <property type="molecule type" value="Genomic_DNA"/>
</dbReference>
<dbReference type="InterPro" id="IPR036291">
    <property type="entry name" value="NAD(P)-bd_dom_sf"/>
</dbReference>
<dbReference type="AlphaFoldDB" id="A0A2A9NDY6"/>
<dbReference type="GO" id="GO:0005737">
    <property type="term" value="C:cytoplasm"/>
    <property type="evidence" value="ECO:0007669"/>
    <property type="project" value="TreeGrafter"/>
</dbReference>
<dbReference type="GO" id="GO:0004029">
    <property type="term" value="F:aldehyde dehydrogenase (NAD+) activity"/>
    <property type="evidence" value="ECO:0007669"/>
    <property type="project" value="TreeGrafter"/>
</dbReference>
<dbReference type="SUPFAM" id="SSF51735">
    <property type="entry name" value="NAD(P)-binding Rossmann-fold domains"/>
    <property type="match status" value="1"/>
</dbReference>
<organism evidence="2 3">
    <name type="scientific">Amanita thiersii Skay4041</name>
    <dbReference type="NCBI Taxonomy" id="703135"/>
    <lineage>
        <taxon>Eukaryota</taxon>
        <taxon>Fungi</taxon>
        <taxon>Dikarya</taxon>
        <taxon>Basidiomycota</taxon>
        <taxon>Agaricomycotina</taxon>
        <taxon>Agaricomycetes</taxon>
        <taxon>Agaricomycetidae</taxon>
        <taxon>Agaricales</taxon>
        <taxon>Pluteineae</taxon>
        <taxon>Amanitaceae</taxon>
        <taxon>Amanita</taxon>
    </lineage>
</organism>
<dbReference type="Proteomes" id="UP000242287">
    <property type="component" value="Unassembled WGS sequence"/>
</dbReference>
<dbReference type="InterPro" id="IPR008030">
    <property type="entry name" value="NmrA-like"/>
</dbReference>